<sequence length="158" mass="17930">MLKILFESTPDMLALFDKDGKIIDCNDHCAKNLGYDKNEMIGMIGPVDFIVEKDRPKAVDAFTQVVKKGINLNVSFDMLRKDQSTFPSIWSGTVLYDEFGNLEGYLVTGKDLSNLKNLEHELEISHENLKISRFTTLGELTARLTHDIKNLFLVFTIV</sequence>
<dbReference type="InterPro" id="IPR000700">
    <property type="entry name" value="PAS-assoc_C"/>
</dbReference>
<evidence type="ECO:0000259" key="1">
    <source>
        <dbReference type="PROSITE" id="PS50112"/>
    </source>
</evidence>
<feature type="domain" description="PAC" evidence="2">
    <location>
        <begin position="72"/>
        <end position="124"/>
    </location>
</feature>
<dbReference type="CDD" id="cd00130">
    <property type="entry name" value="PAS"/>
    <property type="match status" value="1"/>
</dbReference>
<name>S2E020_9ARCH</name>
<keyword evidence="4" id="KW-1185">Reference proteome</keyword>
<organism evidence="3 4">
    <name type="scientific">Candidatus Nitrosarchaeum limnium BG20</name>
    <dbReference type="NCBI Taxonomy" id="859192"/>
    <lineage>
        <taxon>Archaea</taxon>
        <taxon>Nitrososphaerota</taxon>
        <taxon>Nitrososphaeria</taxon>
        <taxon>Nitrosopumilales</taxon>
        <taxon>Nitrosopumilaceae</taxon>
        <taxon>Nitrosarchaeum</taxon>
    </lineage>
</organism>
<dbReference type="InterPro" id="IPR035965">
    <property type="entry name" value="PAS-like_dom_sf"/>
</dbReference>
<dbReference type="NCBIfam" id="TIGR00229">
    <property type="entry name" value="sensory_box"/>
    <property type="match status" value="1"/>
</dbReference>
<dbReference type="SUPFAM" id="SSF55785">
    <property type="entry name" value="PYP-like sensor domain (PAS domain)"/>
    <property type="match status" value="1"/>
</dbReference>
<accession>S2E020</accession>
<dbReference type="Proteomes" id="UP000014065">
    <property type="component" value="Unassembled WGS sequence"/>
</dbReference>
<feature type="domain" description="PAS" evidence="1">
    <location>
        <begin position="1"/>
        <end position="69"/>
    </location>
</feature>
<comment type="caution">
    <text evidence="3">The sequence shown here is derived from an EMBL/GenBank/DDBJ whole genome shotgun (WGS) entry which is preliminary data.</text>
</comment>
<dbReference type="PROSITE" id="PS50113">
    <property type="entry name" value="PAC"/>
    <property type="match status" value="1"/>
</dbReference>
<evidence type="ECO:0000313" key="4">
    <source>
        <dbReference type="Proteomes" id="UP000014065"/>
    </source>
</evidence>
<dbReference type="PROSITE" id="PS50112">
    <property type="entry name" value="PAS"/>
    <property type="match status" value="1"/>
</dbReference>
<evidence type="ECO:0000259" key="2">
    <source>
        <dbReference type="PROSITE" id="PS50113"/>
    </source>
</evidence>
<dbReference type="AlphaFoldDB" id="S2E020"/>
<dbReference type="Gene3D" id="3.30.450.20">
    <property type="entry name" value="PAS domain"/>
    <property type="match status" value="1"/>
</dbReference>
<protein>
    <submittedName>
        <fullName evidence="3">PAS domain S-box</fullName>
    </submittedName>
</protein>
<evidence type="ECO:0000313" key="3">
    <source>
        <dbReference type="EMBL" id="EPA04278.1"/>
    </source>
</evidence>
<dbReference type="EMBL" id="AHJG01000330">
    <property type="protein sequence ID" value="EPA04278.1"/>
    <property type="molecule type" value="Genomic_DNA"/>
</dbReference>
<gene>
    <name evidence="3" type="ORF">BG20_I2086</name>
</gene>
<dbReference type="SMART" id="SM00091">
    <property type="entry name" value="PAS"/>
    <property type="match status" value="1"/>
</dbReference>
<reference evidence="3 4" key="1">
    <citation type="journal article" date="2012" name="J. Bacteriol.">
        <title>Genome Sequence of "Candidatus Nitrosoarchaeum limnia" BG20, a Low-Salinity Ammonia-Oxidizing Archaeon from the San Francisco Bay Estuary.</title>
        <authorList>
            <person name="Mosier A.C."/>
            <person name="Allen E.E."/>
            <person name="Kim M."/>
            <person name="Ferriera S."/>
            <person name="Francis C.A."/>
        </authorList>
    </citation>
    <scope>NUCLEOTIDE SEQUENCE [LARGE SCALE GENOMIC DNA]</scope>
    <source>
        <strain evidence="3 4">BG20</strain>
    </source>
</reference>
<proteinExistence type="predicted"/>
<dbReference type="Pfam" id="PF13426">
    <property type="entry name" value="PAS_9"/>
    <property type="match status" value="1"/>
</dbReference>
<dbReference type="InterPro" id="IPR000014">
    <property type="entry name" value="PAS"/>
</dbReference>